<dbReference type="PATRIC" id="fig|1354337.4.peg.671"/>
<evidence type="ECO:0000256" key="2">
    <source>
        <dbReference type="ARBA" id="ARBA00022723"/>
    </source>
</evidence>
<evidence type="ECO:0000313" key="7">
    <source>
        <dbReference type="EMBL" id="OAT35249.1"/>
    </source>
</evidence>
<dbReference type="AlphaFoldDB" id="A0A198GEM2"/>
<accession>A0A198GEM2</accession>
<keyword evidence="5" id="KW-0411">Iron-sulfur</keyword>
<keyword evidence="2" id="KW-0479">Metal-binding</keyword>
<dbReference type="RefSeq" id="WP_066746979.1">
    <property type="nucleotide sequence ID" value="NZ_LXEN01000030.1"/>
</dbReference>
<dbReference type="PROSITE" id="PS51379">
    <property type="entry name" value="4FE4S_FER_2"/>
    <property type="match status" value="3"/>
</dbReference>
<dbReference type="STRING" id="1354337.M983_0649"/>
<dbReference type="SUPFAM" id="SSF54862">
    <property type="entry name" value="4Fe-4S ferredoxins"/>
    <property type="match status" value="1"/>
</dbReference>
<evidence type="ECO:0000256" key="1">
    <source>
        <dbReference type="ARBA" id="ARBA00022485"/>
    </source>
</evidence>
<evidence type="ECO:0000256" key="4">
    <source>
        <dbReference type="ARBA" id="ARBA00023004"/>
    </source>
</evidence>
<reference evidence="7 8" key="1">
    <citation type="submission" date="2016-04" db="EMBL/GenBank/DDBJ databases">
        <title>ATOL: Assembling a taxonomically balanced genome-scale reconstruction of the evolutionary history of the Enterobacteriaceae.</title>
        <authorList>
            <person name="Plunkett G.III."/>
            <person name="Neeno-Eckwall E.C."/>
            <person name="Glasner J.D."/>
            <person name="Perna N.T."/>
        </authorList>
    </citation>
    <scope>NUCLEOTIDE SEQUENCE [LARGE SCALE GENOMIC DNA]</scope>
    <source>
        <strain evidence="7 8">ATCC 19692</strain>
    </source>
</reference>
<keyword evidence="8" id="KW-1185">Reference proteome</keyword>
<keyword evidence="4" id="KW-0408">Iron</keyword>
<evidence type="ECO:0000313" key="8">
    <source>
        <dbReference type="Proteomes" id="UP000094023"/>
    </source>
</evidence>
<comment type="caution">
    <text evidence="7">The sequence shown here is derived from an EMBL/GenBank/DDBJ whole genome shotgun (WGS) entry which is preliminary data.</text>
</comment>
<evidence type="ECO:0000256" key="5">
    <source>
        <dbReference type="ARBA" id="ARBA00023014"/>
    </source>
</evidence>
<dbReference type="Pfam" id="PF12797">
    <property type="entry name" value="Fer4_2"/>
    <property type="match status" value="1"/>
</dbReference>
<feature type="domain" description="4Fe-4S ferredoxin-type" evidence="6">
    <location>
        <begin position="55"/>
        <end position="86"/>
    </location>
</feature>
<dbReference type="EMBL" id="LXEN01000030">
    <property type="protein sequence ID" value="OAT35249.1"/>
    <property type="molecule type" value="Genomic_DNA"/>
</dbReference>
<dbReference type="InterPro" id="IPR050954">
    <property type="entry name" value="ET_IronSulfur_Cluster-Binding"/>
</dbReference>
<keyword evidence="1" id="KW-0004">4Fe-4S</keyword>
<dbReference type="PANTHER" id="PTHR43177">
    <property type="entry name" value="PROTEIN NRFC"/>
    <property type="match status" value="1"/>
</dbReference>
<feature type="domain" description="4Fe-4S ferredoxin-type" evidence="6">
    <location>
        <begin position="8"/>
        <end position="36"/>
    </location>
</feature>
<name>A0A198GEM2_9GAMM</name>
<dbReference type="PANTHER" id="PTHR43177:SF3">
    <property type="entry name" value="PROTEIN NRFC HOMOLOG"/>
    <property type="match status" value="1"/>
</dbReference>
<dbReference type="Proteomes" id="UP000094023">
    <property type="component" value="Unassembled WGS sequence"/>
</dbReference>
<organism evidence="7 8">
    <name type="scientific">Proteus myxofaciens ATCC 19692</name>
    <dbReference type="NCBI Taxonomy" id="1354337"/>
    <lineage>
        <taxon>Bacteria</taxon>
        <taxon>Pseudomonadati</taxon>
        <taxon>Pseudomonadota</taxon>
        <taxon>Gammaproteobacteria</taxon>
        <taxon>Enterobacterales</taxon>
        <taxon>Morganellaceae</taxon>
        <taxon>Proteus</taxon>
    </lineage>
</organism>
<dbReference type="GO" id="GO:0046872">
    <property type="term" value="F:metal ion binding"/>
    <property type="evidence" value="ECO:0007669"/>
    <property type="project" value="UniProtKB-KW"/>
</dbReference>
<dbReference type="FunFam" id="3.30.70.20:FF:000014">
    <property type="entry name" value="Cytochrome c nitrite reductase, Fe-S protein"/>
    <property type="match status" value="1"/>
</dbReference>
<sequence length="192" mass="21667">MNNNDKQFVMLHDEKRCIGCQACTVACKVINDIPEGFSRLQVQIQGPHLDEKGNPHYQFFRVSCQHCEDAPCVSVCPTGASFIDENGIVQVKKILCIGCDYCVSACTYHVRYINPTTHMADKCNFCADTRLAQGELPACVTVCPTDALLFGRLDSPLVQTWIKQKSVYQFQHENIGKPHLFRRKECHQGDKL</sequence>
<dbReference type="Pfam" id="PF13247">
    <property type="entry name" value="Fer4_11"/>
    <property type="match status" value="1"/>
</dbReference>
<gene>
    <name evidence="7" type="ORF">M983_0649</name>
</gene>
<keyword evidence="3" id="KW-0677">Repeat</keyword>
<protein>
    <submittedName>
        <fullName evidence="7">Thiosulfate reductase electron transport protein</fullName>
    </submittedName>
</protein>
<dbReference type="OrthoDB" id="9779457at2"/>
<dbReference type="InterPro" id="IPR017896">
    <property type="entry name" value="4Fe4S_Fe-S-bd"/>
</dbReference>
<evidence type="ECO:0000259" key="6">
    <source>
        <dbReference type="PROSITE" id="PS51379"/>
    </source>
</evidence>
<dbReference type="CDD" id="cd10551">
    <property type="entry name" value="PsrB"/>
    <property type="match status" value="1"/>
</dbReference>
<dbReference type="GO" id="GO:0051539">
    <property type="term" value="F:4 iron, 4 sulfur cluster binding"/>
    <property type="evidence" value="ECO:0007669"/>
    <property type="project" value="UniProtKB-KW"/>
</dbReference>
<dbReference type="Gene3D" id="3.30.70.20">
    <property type="match status" value="2"/>
</dbReference>
<feature type="domain" description="4Fe-4S ferredoxin-type" evidence="6">
    <location>
        <begin position="87"/>
        <end position="116"/>
    </location>
</feature>
<proteinExistence type="predicted"/>
<evidence type="ECO:0000256" key="3">
    <source>
        <dbReference type="ARBA" id="ARBA00022737"/>
    </source>
</evidence>